<dbReference type="InterPro" id="IPR029069">
    <property type="entry name" value="HotDog_dom_sf"/>
</dbReference>
<evidence type="ECO:0008006" key="3">
    <source>
        <dbReference type="Google" id="ProtNLM"/>
    </source>
</evidence>
<keyword evidence="2" id="KW-1185">Reference proteome</keyword>
<dbReference type="PANTHER" id="PTHR31793">
    <property type="entry name" value="4-HYDROXYBENZOYL-COA THIOESTERASE FAMILY MEMBER"/>
    <property type="match status" value="1"/>
</dbReference>
<proteinExistence type="predicted"/>
<dbReference type="RefSeq" id="WP_125567055.1">
    <property type="nucleotide sequence ID" value="NZ_AP019307.1"/>
</dbReference>
<dbReference type="InterPro" id="IPR050563">
    <property type="entry name" value="4-hydroxybenzoyl-CoA_TE"/>
</dbReference>
<dbReference type="KEGG" id="nbe:Back2_08530"/>
<name>A0A3G9IDY7_9ACTN</name>
<dbReference type="GO" id="GO:0047617">
    <property type="term" value="F:fatty acyl-CoA hydrolase activity"/>
    <property type="evidence" value="ECO:0007669"/>
    <property type="project" value="TreeGrafter"/>
</dbReference>
<dbReference type="AlphaFoldDB" id="A0A3G9IDY7"/>
<dbReference type="EMBL" id="AP019307">
    <property type="protein sequence ID" value="BBH16566.1"/>
    <property type="molecule type" value="Genomic_DNA"/>
</dbReference>
<dbReference type="PANTHER" id="PTHR31793:SF24">
    <property type="entry name" value="LONG-CHAIN ACYL-COA THIOESTERASE FADM"/>
    <property type="match status" value="1"/>
</dbReference>
<evidence type="ECO:0000313" key="2">
    <source>
        <dbReference type="Proteomes" id="UP000271573"/>
    </source>
</evidence>
<dbReference type="SUPFAM" id="SSF54637">
    <property type="entry name" value="Thioesterase/thiol ester dehydrase-isomerase"/>
    <property type="match status" value="2"/>
</dbReference>
<reference evidence="1 2" key="1">
    <citation type="submission" date="2018-11" db="EMBL/GenBank/DDBJ databases">
        <title>Complete genome sequence of Nocardioides baekrokdamisoli strain KCTC 39748.</title>
        <authorList>
            <person name="Kang S.W."/>
            <person name="Lee K.C."/>
            <person name="Kim K.K."/>
            <person name="Kim J.S."/>
            <person name="Kim D.S."/>
            <person name="Ko S.H."/>
            <person name="Yang S.H."/>
            <person name="Shin Y.K."/>
            <person name="Lee J.S."/>
        </authorList>
    </citation>
    <scope>NUCLEOTIDE SEQUENCE [LARGE SCALE GENOMIC DNA]</scope>
    <source>
        <strain evidence="1 2">KCTC 39748</strain>
    </source>
</reference>
<evidence type="ECO:0000313" key="1">
    <source>
        <dbReference type="EMBL" id="BBH16566.1"/>
    </source>
</evidence>
<dbReference type="OrthoDB" id="9799036at2"/>
<dbReference type="Pfam" id="PF13279">
    <property type="entry name" value="4HBT_2"/>
    <property type="match status" value="2"/>
</dbReference>
<protein>
    <recommendedName>
        <fullName evidence="3">Thioesterase</fullName>
    </recommendedName>
</protein>
<dbReference type="Gene3D" id="3.10.129.10">
    <property type="entry name" value="Hotdog Thioesterase"/>
    <property type="match status" value="2"/>
</dbReference>
<organism evidence="1 2">
    <name type="scientific">Nocardioides baekrokdamisoli</name>
    <dbReference type="NCBI Taxonomy" id="1804624"/>
    <lineage>
        <taxon>Bacteria</taxon>
        <taxon>Bacillati</taxon>
        <taxon>Actinomycetota</taxon>
        <taxon>Actinomycetes</taxon>
        <taxon>Propionibacteriales</taxon>
        <taxon>Nocardioidaceae</taxon>
        <taxon>Nocardioides</taxon>
    </lineage>
</organism>
<accession>A0A3G9IDY7</accession>
<gene>
    <name evidence="1" type="ORF">Back2_08530</name>
</gene>
<sequence>MRHVYACPIRWGDMDAFQHVNNVYYADYLQEARWDFLASTGCPGLNFVVLGSQRLNYVSPLAFDGRPILVEVWVTAVGEKSFSLAYELFREDDGVRTVHLRAYATQVAFDYGRTRRSRPLTEQEREVLTARLEQTEYMPVDFAVPGVPPTNVHPVQLRLSDIDLGGIVSNVKYLEFFQEARIDLFRSLAATVSPDTGMPGTVVAQADVQYVRPIGHRVDTYDVRTWVSHVGTKSLVLTAEFGDAGEIKARGRFVMVCFDLAEAKAVEFSPMWRRLLTPPTA</sequence>
<dbReference type="Proteomes" id="UP000271573">
    <property type="component" value="Chromosome"/>
</dbReference>
<dbReference type="CDD" id="cd00586">
    <property type="entry name" value="4HBT"/>
    <property type="match status" value="2"/>
</dbReference>